<dbReference type="AlphaFoldDB" id="A0A518I0D9"/>
<protein>
    <submittedName>
        <fullName evidence="1">Uncharacterized protein</fullName>
    </submittedName>
</protein>
<dbReference type="KEGG" id="snep:Enr13x_64790"/>
<evidence type="ECO:0000313" key="2">
    <source>
        <dbReference type="Proteomes" id="UP000319004"/>
    </source>
</evidence>
<dbReference type="Pfam" id="PF20607">
    <property type="entry name" value="DUF6800"/>
    <property type="match status" value="1"/>
</dbReference>
<reference evidence="1 2" key="1">
    <citation type="submission" date="2019-03" db="EMBL/GenBank/DDBJ databases">
        <title>Deep-cultivation of Planctomycetes and their phenomic and genomic characterization uncovers novel biology.</title>
        <authorList>
            <person name="Wiegand S."/>
            <person name="Jogler M."/>
            <person name="Boedeker C."/>
            <person name="Pinto D."/>
            <person name="Vollmers J."/>
            <person name="Rivas-Marin E."/>
            <person name="Kohn T."/>
            <person name="Peeters S.H."/>
            <person name="Heuer A."/>
            <person name="Rast P."/>
            <person name="Oberbeckmann S."/>
            <person name="Bunk B."/>
            <person name="Jeske O."/>
            <person name="Meyerdierks A."/>
            <person name="Storesund J.E."/>
            <person name="Kallscheuer N."/>
            <person name="Luecker S."/>
            <person name="Lage O.M."/>
            <person name="Pohl T."/>
            <person name="Merkel B.J."/>
            <person name="Hornburger P."/>
            <person name="Mueller R.-W."/>
            <person name="Bruemmer F."/>
            <person name="Labrenz M."/>
            <person name="Spormann A.M."/>
            <person name="Op den Camp H."/>
            <person name="Overmann J."/>
            <person name="Amann R."/>
            <person name="Jetten M.S.M."/>
            <person name="Mascher T."/>
            <person name="Medema M.H."/>
            <person name="Devos D.P."/>
            <person name="Kaster A.-K."/>
            <person name="Ovreas L."/>
            <person name="Rohde M."/>
            <person name="Galperin M.Y."/>
            <person name="Jogler C."/>
        </authorList>
    </citation>
    <scope>NUCLEOTIDE SEQUENCE [LARGE SCALE GENOMIC DNA]</scope>
    <source>
        <strain evidence="1 2">Enr13</strain>
    </source>
</reference>
<dbReference type="OrthoDB" id="292404at2"/>
<dbReference type="InterPro" id="IPR046479">
    <property type="entry name" value="DUF6800"/>
</dbReference>
<dbReference type="Proteomes" id="UP000319004">
    <property type="component" value="Chromosome"/>
</dbReference>
<name>A0A518I0D9_9BACT</name>
<evidence type="ECO:0000313" key="1">
    <source>
        <dbReference type="EMBL" id="QDV46570.1"/>
    </source>
</evidence>
<dbReference type="EMBL" id="CP037423">
    <property type="protein sequence ID" value="QDV46570.1"/>
    <property type="molecule type" value="Genomic_DNA"/>
</dbReference>
<dbReference type="RefSeq" id="WP_145390782.1">
    <property type="nucleotide sequence ID" value="NZ_CP037423.1"/>
</dbReference>
<proteinExistence type="predicted"/>
<accession>A0A518I0D9</accession>
<keyword evidence="2" id="KW-1185">Reference proteome</keyword>
<sequence length="60" mass="6855">MPSGIERVREIKRLRTRRKKVAKLLARAKAGTMEKSEVVRKLKRLTPGADVIIEREGLKS</sequence>
<gene>
    <name evidence="1" type="ORF">Enr13x_64790</name>
</gene>
<organism evidence="1 2">
    <name type="scientific">Stieleria neptunia</name>
    <dbReference type="NCBI Taxonomy" id="2527979"/>
    <lineage>
        <taxon>Bacteria</taxon>
        <taxon>Pseudomonadati</taxon>
        <taxon>Planctomycetota</taxon>
        <taxon>Planctomycetia</taxon>
        <taxon>Pirellulales</taxon>
        <taxon>Pirellulaceae</taxon>
        <taxon>Stieleria</taxon>
    </lineage>
</organism>